<name>A0A7C9CX26_OPUST</name>
<proteinExistence type="predicted"/>
<keyword evidence="1" id="KW-0472">Membrane</keyword>
<sequence length="105" mass="12328">MRSIMKFVFMAPNNKPKSSNALGACGKLPPSFIGFFLEDLCMWSFIYGGGTLVGIDMGSRGRQWRIWQWCWFTICLFIVVGWRVFPRRKYRQSLKIEEDREANFC</sequence>
<dbReference type="EMBL" id="GISG01066621">
    <property type="protein sequence ID" value="MBA4628624.1"/>
    <property type="molecule type" value="Transcribed_RNA"/>
</dbReference>
<reference evidence="2" key="2">
    <citation type="submission" date="2020-07" db="EMBL/GenBank/DDBJ databases">
        <authorList>
            <person name="Vera ALvarez R."/>
            <person name="Arias-Moreno D.M."/>
            <person name="Jimenez-Jacinto V."/>
            <person name="Jimenez-Bremont J.F."/>
            <person name="Swaminathan K."/>
            <person name="Moose S.P."/>
            <person name="Guerrero-Gonzalez M.L."/>
            <person name="Marino-Ramirez L."/>
            <person name="Landsman D."/>
            <person name="Rodriguez-Kessler M."/>
            <person name="Delgado-Sanchez P."/>
        </authorList>
    </citation>
    <scope>NUCLEOTIDE SEQUENCE</scope>
    <source>
        <tissue evidence="2">Cladode</tissue>
    </source>
</reference>
<evidence type="ECO:0000313" key="2">
    <source>
        <dbReference type="EMBL" id="MBA4628621.1"/>
    </source>
</evidence>
<protein>
    <submittedName>
        <fullName evidence="2">Uncharacterized protein</fullName>
    </submittedName>
</protein>
<organism evidence="2">
    <name type="scientific">Opuntia streptacantha</name>
    <name type="common">Prickly pear cactus</name>
    <name type="synonym">Opuntia cardona</name>
    <dbReference type="NCBI Taxonomy" id="393608"/>
    <lineage>
        <taxon>Eukaryota</taxon>
        <taxon>Viridiplantae</taxon>
        <taxon>Streptophyta</taxon>
        <taxon>Embryophyta</taxon>
        <taxon>Tracheophyta</taxon>
        <taxon>Spermatophyta</taxon>
        <taxon>Magnoliopsida</taxon>
        <taxon>eudicotyledons</taxon>
        <taxon>Gunneridae</taxon>
        <taxon>Pentapetalae</taxon>
        <taxon>Caryophyllales</taxon>
        <taxon>Cactineae</taxon>
        <taxon>Cactaceae</taxon>
        <taxon>Opuntioideae</taxon>
        <taxon>Opuntia</taxon>
    </lineage>
</organism>
<accession>A0A7C9CX26</accession>
<dbReference type="EMBL" id="GISG01066620">
    <property type="protein sequence ID" value="MBA4628623.1"/>
    <property type="molecule type" value="Transcribed_RNA"/>
</dbReference>
<keyword evidence="1" id="KW-1133">Transmembrane helix</keyword>
<feature type="transmembrane region" description="Helical" evidence="1">
    <location>
        <begin position="66"/>
        <end position="85"/>
    </location>
</feature>
<keyword evidence="1" id="KW-0812">Transmembrane</keyword>
<evidence type="ECO:0000256" key="1">
    <source>
        <dbReference type="SAM" id="Phobius"/>
    </source>
</evidence>
<dbReference type="EMBL" id="GISG01066618">
    <property type="protein sequence ID" value="MBA4628621.1"/>
    <property type="molecule type" value="Transcribed_RNA"/>
</dbReference>
<dbReference type="AlphaFoldDB" id="A0A7C9CX26"/>
<reference evidence="2" key="1">
    <citation type="journal article" date="2013" name="J. Plant Res.">
        <title>Effect of fungi and light on seed germination of three Opuntia species from semiarid lands of central Mexico.</title>
        <authorList>
            <person name="Delgado-Sanchez P."/>
            <person name="Jimenez-Bremont J.F."/>
            <person name="Guerrero-Gonzalez Mde L."/>
            <person name="Flores J."/>
        </authorList>
    </citation>
    <scope>NUCLEOTIDE SEQUENCE</scope>
    <source>
        <tissue evidence="2">Cladode</tissue>
    </source>
</reference>
<feature type="transmembrane region" description="Helical" evidence="1">
    <location>
        <begin position="21"/>
        <end position="46"/>
    </location>
</feature>